<feature type="chain" id="PRO_5043809814" description="Cytochrome P450" evidence="9">
    <location>
        <begin position="27"/>
        <end position="502"/>
    </location>
</feature>
<dbReference type="GO" id="GO:0004497">
    <property type="term" value="F:monooxygenase activity"/>
    <property type="evidence" value="ECO:0007669"/>
    <property type="project" value="UniProtKB-KW"/>
</dbReference>
<feature type="binding site" description="axial binding residue" evidence="7">
    <location>
        <position position="438"/>
    </location>
    <ligand>
        <name>heme</name>
        <dbReference type="ChEBI" id="CHEBI:30413"/>
    </ligand>
    <ligandPart>
        <name>Fe</name>
        <dbReference type="ChEBI" id="CHEBI:18248"/>
    </ligandPart>
</feature>
<feature type="signal peptide" evidence="9">
    <location>
        <begin position="1"/>
        <end position="26"/>
    </location>
</feature>
<name>A0AAV8DTA1_9POAL</name>
<keyword evidence="6 8" id="KW-0503">Monooxygenase</keyword>
<sequence>MAAFNYLFFILVLPLLLLLLKTKRESKNSYRLLPPGPWTLPIIGSLHHLTGTDLPHHKLRIMSRRYGDLMFLQLGEQPTVIASSREAVKEITKTHDLKFCTRPVNLTSRVLSYDMKDVVFAPYGEYWREIRKMCVTELLSFKRVQSFKSIREEKIRSLIQWISSSSSQGEIVELNQGLLALTDNVALQAIMGGKCRNQKMVSDDIIKVFEKHTGFNLANMFPSSRVARLLSGAVSKAEECHRSLDRQLDDIIREHREKGADEEVEDLLMVLLRLHDEGSGTDSLSMDSVKAIIIDLIAAGSGTTAVSLDWIMAELIKNPAVMKKAQTEVRQQLQGRENITESDVAKPEFMHLIIKETMRLHPPGPFISRECQETCRILGYDIPKGTSVLINVWSLGRDSRYWKDAEEFKPERFAKYNRDVNFGTDFELIPFGAGRRICPGTTFALATVELELANLLYHFDWELPSGTKPDDLDMTENAGFTASRKSPLLLHARPYHRIHASS</sequence>
<reference evidence="10" key="1">
    <citation type="submission" date="2022-08" db="EMBL/GenBank/DDBJ databases">
        <authorList>
            <person name="Marques A."/>
        </authorList>
    </citation>
    <scope>NUCLEOTIDE SEQUENCE</scope>
    <source>
        <strain evidence="10">RhyPub2mFocal</strain>
        <tissue evidence="10">Leaves</tissue>
    </source>
</reference>
<dbReference type="CDD" id="cd11072">
    <property type="entry name" value="CYP71-like"/>
    <property type="match status" value="1"/>
</dbReference>
<dbReference type="AlphaFoldDB" id="A0AAV8DTA1"/>
<dbReference type="GO" id="GO:0016705">
    <property type="term" value="F:oxidoreductase activity, acting on paired donors, with incorporation or reduction of molecular oxygen"/>
    <property type="evidence" value="ECO:0007669"/>
    <property type="project" value="InterPro"/>
</dbReference>
<dbReference type="PROSITE" id="PS00086">
    <property type="entry name" value="CYTOCHROME_P450"/>
    <property type="match status" value="1"/>
</dbReference>
<evidence type="ECO:0000256" key="4">
    <source>
        <dbReference type="ARBA" id="ARBA00023002"/>
    </source>
</evidence>
<dbReference type="InterPro" id="IPR002401">
    <property type="entry name" value="Cyt_P450_E_grp-I"/>
</dbReference>
<evidence type="ECO:0008006" key="12">
    <source>
        <dbReference type="Google" id="ProtNLM"/>
    </source>
</evidence>
<dbReference type="InterPro" id="IPR036396">
    <property type="entry name" value="Cyt_P450_sf"/>
</dbReference>
<keyword evidence="5 7" id="KW-0408">Iron</keyword>
<evidence type="ECO:0000313" key="11">
    <source>
        <dbReference type="Proteomes" id="UP001140206"/>
    </source>
</evidence>
<evidence type="ECO:0000256" key="6">
    <source>
        <dbReference type="ARBA" id="ARBA00023033"/>
    </source>
</evidence>
<dbReference type="Pfam" id="PF00067">
    <property type="entry name" value="p450"/>
    <property type="match status" value="1"/>
</dbReference>
<evidence type="ECO:0000256" key="7">
    <source>
        <dbReference type="PIRSR" id="PIRSR602401-1"/>
    </source>
</evidence>
<accession>A0AAV8DTA1</accession>
<protein>
    <recommendedName>
        <fullName evidence="12">Cytochrome P450</fullName>
    </recommendedName>
</protein>
<dbReference type="PANTHER" id="PTHR47955:SF8">
    <property type="entry name" value="CYTOCHROME P450 71D11-LIKE"/>
    <property type="match status" value="1"/>
</dbReference>
<comment type="cofactor">
    <cofactor evidence="7">
        <name>heme</name>
        <dbReference type="ChEBI" id="CHEBI:30413"/>
    </cofactor>
</comment>
<organism evidence="10 11">
    <name type="scientific">Rhynchospora pubera</name>
    <dbReference type="NCBI Taxonomy" id="906938"/>
    <lineage>
        <taxon>Eukaryota</taxon>
        <taxon>Viridiplantae</taxon>
        <taxon>Streptophyta</taxon>
        <taxon>Embryophyta</taxon>
        <taxon>Tracheophyta</taxon>
        <taxon>Spermatophyta</taxon>
        <taxon>Magnoliopsida</taxon>
        <taxon>Liliopsida</taxon>
        <taxon>Poales</taxon>
        <taxon>Cyperaceae</taxon>
        <taxon>Cyperoideae</taxon>
        <taxon>Rhynchosporeae</taxon>
        <taxon>Rhynchospora</taxon>
    </lineage>
</organism>
<dbReference type="PRINTS" id="PR00463">
    <property type="entry name" value="EP450I"/>
</dbReference>
<gene>
    <name evidence="10" type="ORF">LUZ62_055477</name>
</gene>
<evidence type="ECO:0000256" key="2">
    <source>
        <dbReference type="ARBA" id="ARBA00022617"/>
    </source>
</evidence>
<dbReference type="PANTHER" id="PTHR47955">
    <property type="entry name" value="CYTOCHROME P450 FAMILY 71 PROTEIN"/>
    <property type="match status" value="1"/>
</dbReference>
<keyword evidence="3 7" id="KW-0479">Metal-binding</keyword>
<dbReference type="SUPFAM" id="SSF48264">
    <property type="entry name" value="Cytochrome P450"/>
    <property type="match status" value="1"/>
</dbReference>
<dbReference type="EMBL" id="JAMFTS010000003">
    <property type="protein sequence ID" value="KAJ4771220.1"/>
    <property type="molecule type" value="Genomic_DNA"/>
</dbReference>
<keyword evidence="9" id="KW-0732">Signal</keyword>
<dbReference type="InterPro" id="IPR001128">
    <property type="entry name" value="Cyt_P450"/>
</dbReference>
<evidence type="ECO:0000256" key="8">
    <source>
        <dbReference type="RuleBase" id="RU000461"/>
    </source>
</evidence>
<dbReference type="Gene3D" id="1.10.630.10">
    <property type="entry name" value="Cytochrome P450"/>
    <property type="match status" value="1"/>
</dbReference>
<dbReference type="GO" id="GO:0020037">
    <property type="term" value="F:heme binding"/>
    <property type="evidence" value="ECO:0007669"/>
    <property type="project" value="InterPro"/>
</dbReference>
<keyword evidence="11" id="KW-1185">Reference proteome</keyword>
<evidence type="ECO:0000256" key="1">
    <source>
        <dbReference type="ARBA" id="ARBA00010617"/>
    </source>
</evidence>
<proteinExistence type="inferred from homology"/>
<keyword evidence="2 7" id="KW-0349">Heme</keyword>
<comment type="caution">
    <text evidence="10">The sequence shown here is derived from an EMBL/GenBank/DDBJ whole genome shotgun (WGS) entry which is preliminary data.</text>
</comment>
<evidence type="ECO:0000313" key="10">
    <source>
        <dbReference type="EMBL" id="KAJ4771220.1"/>
    </source>
</evidence>
<dbReference type="GO" id="GO:0005506">
    <property type="term" value="F:iron ion binding"/>
    <property type="evidence" value="ECO:0007669"/>
    <property type="project" value="InterPro"/>
</dbReference>
<dbReference type="InterPro" id="IPR017972">
    <property type="entry name" value="Cyt_P450_CS"/>
</dbReference>
<evidence type="ECO:0000256" key="9">
    <source>
        <dbReference type="SAM" id="SignalP"/>
    </source>
</evidence>
<dbReference type="FunFam" id="1.10.630.10:FF:000043">
    <property type="entry name" value="Cytochrome P450 99A2"/>
    <property type="match status" value="1"/>
</dbReference>
<dbReference type="PRINTS" id="PR00385">
    <property type="entry name" value="P450"/>
</dbReference>
<keyword evidence="4 8" id="KW-0560">Oxidoreductase</keyword>
<dbReference type="Proteomes" id="UP001140206">
    <property type="component" value="Chromosome 3"/>
</dbReference>
<evidence type="ECO:0000256" key="5">
    <source>
        <dbReference type="ARBA" id="ARBA00023004"/>
    </source>
</evidence>
<comment type="similarity">
    <text evidence="1 8">Belongs to the cytochrome P450 family.</text>
</comment>
<evidence type="ECO:0000256" key="3">
    <source>
        <dbReference type="ARBA" id="ARBA00022723"/>
    </source>
</evidence>